<organism evidence="4 5">
    <name type="scientific">Roseateles amylovorans</name>
    <dbReference type="NCBI Taxonomy" id="2978473"/>
    <lineage>
        <taxon>Bacteria</taxon>
        <taxon>Pseudomonadati</taxon>
        <taxon>Pseudomonadota</taxon>
        <taxon>Betaproteobacteria</taxon>
        <taxon>Burkholderiales</taxon>
        <taxon>Sphaerotilaceae</taxon>
        <taxon>Roseateles</taxon>
    </lineage>
</organism>
<proteinExistence type="predicted"/>
<evidence type="ECO:0000256" key="1">
    <source>
        <dbReference type="SAM" id="MobiDB-lite"/>
    </source>
</evidence>
<evidence type="ECO:0000259" key="3">
    <source>
        <dbReference type="Pfam" id="PF07331"/>
    </source>
</evidence>
<reference evidence="4" key="1">
    <citation type="submission" date="2022-10" db="EMBL/GenBank/DDBJ databases">
        <title>Characterization and whole genome sequencing of a new Roseateles species, isolated from fresh water.</title>
        <authorList>
            <person name="Guliayeva D.Y."/>
            <person name="Akhremchuk A.E."/>
            <person name="Sikolenko M.A."/>
            <person name="Valentovich L.N."/>
            <person name="Sidarenka A.V."/>
        </authorList>
    </citation>
    <scope>NUCLEOTIDE SEQUENCE</scope>
    <source>
        <strain evidence="4">BIM B-1768</strain>
    </source>
</reference>
<feature type="compositionally biased region" description="Low complexity" evidence="1">
    <location>
        <begin position="26"/>
        <end position="35"/>
    </location>
</feature>
<protein>
    <submittedName>
        <fullName evidence="4">Tripartite tricarboxylate transporter TctB family protein</fullName>
    </submittedName>
</protein>
<dbReference type="Proteomes" id="UP001064933">
    <property type="component" value="Chromosome"/>
</dbReference>
<gene>
    <name evidence="4" type="ORF">N4261_18610</name>
</gene>
<evidence type="ECO:0000313" key="4">
    <source>
        <dbReference type="EMBL" id="UXH77020.1"/>
    </source>
</evidence>
<dbReference type="Pfam" id="PF07331">
    <property type="entry name" value="TctB"/>
    <property type="match status" value="1"/>
</dbReference>
<sequence length="209" mass="21312">MTQSLPTGDNAAPVSPVRPVSPVPPMAATGGSLPTDPSPSDDDGPGPLHQTLVGIGAFVLGAVMAFGAAAIPSDAGYAGIGPNALPWGVSIALMVCGLWLVWEARTGGFRQMEPPSGAPRADWVSAAWVVAAIVANASLITVIGFVFACTLCFMLAVRGLRRAEGRVGGGARQVLLDGITGMLIAAPVFWLFNKLLALNLPAITASGWL</sequence>
<dbReference type="EMBL" id="CP104562">
    <property type="protein sequence ID" value="UXH77020.1"/>
    <property type="molecule type" value="Genomic_DNA"/>
</dbReference>
<keyword evidence="2" id="KW-1133">Transmembrane helix</keyword>
<feature type="domain" description="DUF1468" evidence="3">
    <location>
        <begin position="53"/>
        <end position="201"/>
    </location>
</feature>
<feature type="transmembrane region" description="Helical" evidence="2">
    <location>
        <begin position="84"/>
        <end position="102"/>
    </location>
</feature>
<keyword evidence="5" id="KW-1185">Reference proteome</keyword>
<accession>A0ABY6AW36</accession>
<feature type="transmembrane region" description="Helical" evidence="2">
    <location>
        <begin position="52"/>
        <end position="72"/>
    </location>
</feature>
<evidence type="ECO:0000256" key="2">
    <source>
        <dbReference type="SAM" id="Phobius"/>
    </source>
</evidence>
<feature type="transmembrane region" description="Helical" evidence="2">
    <location>
        <begin position="126"/>
        <end position="153"/>
    </location>
</feature>
<feature type="region of interest" description="Disordered" evidence="1">
    <location>
        <begin position="1"/>
        <end position="47"/>
    </location>
</feature>
<keyword evidence="2" id="KW-0812">Transmembrane</keyword>
<keyword evidence="2" id="KW-0472">Membrane</keyword>
<feature type="transmembrane region" description="Helical" evidence="2">
    <location>
        <begin position="174"/>
        <end position="192"/>
    </location>
</feature>
<name>A0ABY6AW36_9BURK</name>
<dbReference type="InterPro" id="IPR009936">
    <property type="entry name" value="DUF1468"/>
</dbReference>
<evidence type="ECO:0000313" key="5">
    <source>
        <dbReference type="Proteomes" id="UP001064933"/>
    </source>
</evidence>